<evidence type="ECO:0000256" key="1">
    <source>
        <dbReference type="SAM" id="MobiDB-lite"/>
    </source>
</evidence>
<feature type="compositionally biased region" description="Polar residues" evidence="1">
    <location>
        <begin position="743"/>
        <end position="753"/>
    </location>
</feature>
<evidence type="ECO:0000313" key="2">
    <source>
        <dbReference type="EMBL" id="THV50522.1"/>
    </source>
</evidence>
<reference evidence="2 3" key="1">
    <citation type="submission" date="2017-12" db="EMBL/GenBank/DDBJ databases">
        <title>Comparative genomics of Botrytis spp.</title>
        <authorList>
            <person name="Valero-Jimenez C.A."/>
            <person name="Tapia P."/>
            <person name="Veloso J."/>
            <person name="Silva-Moreno E."/>
            <person name="Staats M."/>
            <person name="Valdes J.H."/>
            <person name="Van Kan J.A.L."/>
        </authorList>
    </citation>
    <scope>NUCLEOTIDE SEQUENCE [LARGE SCALE GENOMIC DNA]</scope>
    <source>
        <strain evidence="2 3">MUCL435</strain>
    </source>
</reference>
<feature type="region of interest" description="Disordered" evidence="1">
    <location>
        <begin position="1"/>
        <end position="29"/>
    </location>
</feature>
<accession>A0A4S8R1T6</accession>
<evidence type="ECO:0000313" key="3">
    <source>
        <dbReference type="Proteomes" id="UP000308671"/>
    </source>
</evidence>
<sequence>MHDSEKSTMSANKASKTTPLSGDSTNEGPVQLTAASATSHYNVIKAFQGYIELHDAVENDKCQKQSYFSCSGISTMDSDNHSTASPVTRNEPKDDSGYDSQETSPPPNSSQPFTDRAIAKGKSIMHNYNQSKKLRPYHKPIPQLTLDRFLDLRVQYAESLNELTRGLPSRASILMTLQVLGVNEESAEPWVFIQCDKAVVRKIRRFFRESVNLRDFEPPQPNDNFPRLRVHVHPQKPRLLGKNANAPQQSDSPAIPKGNEIYMLESDATQGAQCGTQIMTEYSHGVRLATMGGFVKVIDPGNLETTYGMTAGHFFFEESYDDVEYSPASDSDEEYDEDVESFELDLDFIEANSKDENDRPTSDTGAIEFNEEVKMGECSRFGKLSTASHNLLEGGRNLDWGLITIHENTYSLSNTILLDSDPALIDFGKEQTSVRMNSARRPLEGILHGYWSYIMLPPGKVLVRAYLLSLPDGKRLRVGDSGAWIIDSSNFLRVYGHVVASDVFGRGYVIPMNDTIKDIEKGLGPLSSESSVTPAYKINNLLSYDAFLLSDDDFLLSDDDFLLSNDTGTKHSSKELMKCVEDQGDTVKKHVPLPPRWGELYSNYSTMEPTPSPPWPGKSQGGSDTRLINALTPQEHSASSFSKALALRDYDADFKIGKEKKELKRNLLRHEKSYQEKWIELLEAGQEIDNNKDLQDLGNARDVAHKFLLISKARLRNDMELAAQLRMEIQDLPGYEDYIISSKSGTTGPQELSSTHDTKHPTSKQLKQPLKRKIDEVEGSIRAVYS</sequence>
<organism evidence="2 3">
    <name type="scientific">Botrytis galanthina</name>
    <dbReference type="NCBI Taxonomy" id="278940"/>
    <lineage>
        <taxon>Eukaryota</taxon>
        <taxon>Fungi</taxon>
        <taxon>Dikarya</taxon>
        <taxon>Ascomycota</taxon>
        <taxon>Pezizomycotina</taxon>
        <taxon>Leotiomycetes</taxon>
        <taxon>Helotiales</taxon>
        <taxon>Sclerotiniaceae</taxon>
        <taxon>Botrytis</taxon>
    </lineage>
</organism>
<feature type="compositionally biased region" description="Polar residues" evidence="1">
    <location>
        <begin position="74"/>
        <end position="88"/>
    </location>
</feature>
<keyword evidence="3" id="KW-1185">Reference proteome</keyword>
<name>A0A4S8R1T6_9HELO</name>
<proteinExistence type="predicted"/>
<dbReference type="Proteomes" id="UP000308671">
    <property type="component" value="Unassembled WGS sequence"/>
</dbReference>
<protein>
    <submittedName>
        <fullName evidence="2">Uncharacterized protein</fullName>
    </submittedName>
</protein>
<dbReference type="OrthoDB" id="5865767at2759"/>
<feature type="compositionally biased region" description="Polar residues" evidence="1">
    <location>
        <begin position="7"/>
        <end position="29"/>
    </location>
</feature>
<dbReference type="EMBL" id="PQXL01000147">
    <property type="protein sequence ID" value="THV50522.1"/>
    <property type="molecule type" value="Genomic_DNA"/>
</dbReference>
<dbReference type="AlphaFoldDB" id="A0A4S8R1T6"/>
<feature type="region of interest" description="Disordered" evidence="1">
    <location>
        <begin position="74"/>
        <end position="114"/>
    </location>
</feature>
<comment type="caution">
    <text evidence="2">The sequence shown here is derived from an EMBL/GenBank/DDBJ whole genome shotgun (WGS) entry which is preliminary data.</text>
</comment>
<feature type="region of interest" description="Disordered" evidence="1">
    <location>
        <begin position="743"/>
        <end position="772"/>
    </location>
</feature>
<gene>
    <name evidence="2" type="ORF">BGAL_0147g00250</name>
</gene>